<keyword evidence="2" id="KW-1185">Reference proteome</keyword>
<dbReference type="AlphaFoldDB" id="A0A9D3P8N7"/>
<protein>
    <submittedName>
        <fullName evidence="1">Uncharacterized protein</fullName>
    </submittedName>
</protein>
<dbReference type="EMBL" id="JAHKSW010000003">
    <property type="protein sequence ID" value="KAG7334487.1"/>
    <property type="molecule type" value="Genomic_DNA"/>
</dbReference>
<evidence type="ECO:0000313" key="1">
    <source>
        <dbReference type="EMBL" id="KAG7334487.1"/>
    </source>
</evidence>
<sequence length="88" mass="9898">MTLKGVRKALFHSALPPCQTRSDIVEDIELSIYENYRGDLSSELQTFFREIGSQVSHAPLLIQAGLYWTRLASCSRRSSSSPFLFLCG</sequence>
<organism evidence="1 2">
    <name type="scientific">Hemibagrus wyckioides</name>
    <dbReference type="NCBI Taxonomy" id="337641"/>
    <lineage>
        <taxon>Eukaryota</taxon>
        <taxon>Metazoa</taxon>
        <taxon>Chordata</taxon>
        <taxon>Craniata</taxon>
        <taxon>Vertebrata</taxon>
        <taxon>Euteleostomi</taxon>
        <taxon>Actinopterygii</taxon>
        <taxon>Neopterygii</taxon>
        <taxon>Teleostei</taxon>
        <taxon>Ostariophysi</taxon>
        <taxon>Siluriformes</taxon>
        <taxon>Bagridae</taxon>
        <taxon>Hemibagrus</taxon>
    </lineage>
</organism>
<reference evidence="1 2" key="1">
    <citation type="submission" date="2021-06" db="EMBL/GenBank/DDBJ databases">
        <title>Chromosome-level genome assembly of the red-tail catfish (Hemibagrus wyckioides).</title>
        <authorList>
            <person name="Shao F."/>
        </authorList>
    </citation>
    <scope>NUCLEOTIDE SEQUENCE [LARGE SCALE GENOMIC DNA]</scope>
    <source>
        <strain evidence="1">EC202008001</strain>
        <tissue evidence="1">Blood</tissue>
    </source>
</reference>
<dbReference type="Proteomes" id="UP000824219">
    <property type="component" value="Linkage Group LG03"/>
</dbReference>
<gene>
    <name evidence="1" type="ORF">KOW79_002894</name>
</gene>
<proteinExistence type="predicted"/>
<accession>A0A9D3P8N7</accession>
<comment type="caution">
    <text evidence="1">The sequence shown here is derived from an EMBL/GenBank/DDBJ whole genome shotgun (WGS) entry which is preliminary data.</text>
</comment>
<name>A0A9D3P8N7_9TELE</name>
<evidence type="ECO:0000313" key="2">
    <source>
        <dbReference type="Proteomes" id="UP000824219"/>
    </source>
</evidence>